<dbReference type="PANTHER" id="PTHR18964">
    <property type="entry name" value="ROK (REPRESSOR, ORF, KINASE) FAMILY"/>
    <property type="match status" value="1"/>
</dbReference>
<dbReference type="Gene3D" id="1.10.10.10">
    <property type="entry name" value="Winged helix-like DNA-binding domain superfamily/Winged helix DNA-binding domain"/>
    <property type="match status" value="1"/>
</dbReference>
<dbReference type="InterPro" id="IPR043129">
    <property type="entry name" value="ATPase_NBD"/>
</dbReference>
<evidence type="ECO:0000313" key="3">
    <source>
        <dbReference type="EMBL" id="ROP28656.1"/>
    </source>
</evidence>
<dbReference type="InterPro" id="IPR005471">
    <property type="entry name" value="Tscrpt_reg_IclR_N"/>
</dbReference>
<gene>
    <name evidence="3" type="ORF">EDD30_1425</name>
</gene>
<reference evidence="3 4" key="1">
    <citation type="submission" date="2018-11" db="EMBL/GenBank/DDBJ databases">
        <title>Sequencing the genomes of 1000 actinobacteria strains.</title>
        <authorList>
            <person name="Klenk H.-P."/>
        </authorList>
    </citation>
    <scope>NUCLEOTIDE SEQUENCE [LARGE SCALE GENOMIC DNA]</scope>
    <source>
        <strain evidence="3 4">DSM 43634</strain>
    </source>
</reference>
<organism evidence="3 4">
    <name type="scientific">Couchioplanes caeruleus</name>
    <dbReference type="NCBI Taxonomy" id="56438"/>
    <lineage>
        <taxon>Bacteria</taxon>
        <taxon>Bacillati</taxon>
        <taxon>Actinomycetota</taxon>
        <taxon>Actinomycetes</taxon>
        <taxon>Micromonosporales</taxon>
        <taxon>Micromonosporaceae</taxon>
        <taxon>Couchioplanes</taxon>
    </lineage>
</organism>
<name>A0A3N1GES8_9ACTN</name>
<protein>
    <submittedName>
        <fullName evidence="3">Putative NBD/HSP70 family sugar kinase</fullName>
    </submittedName>
</protein>
<feature type="domain" description="HTH iclR-type" evidence="2">
    <location>
        <begin position="23"/>
        <end position="66"/>
    </location>
</feature>
<keyword evidence="3" id="KW-0808">Transferase</keyword>
<evidence type="ECO:0000256" key="1">
    <source>
        <dbReference type="ARBA" id="ARBA00006479"/>
    </source>
</evidence>
<dbReference type="Gene3D" id="3.30.420.40">
    <property type="match status" value="2"/>
</dbReference>
<sequence length="397" mass="40913">MTQLRDAQKGTRQSLRARNDVLVLQAVAAGEGELARIDIALRTGLPAATVSAIVDTLLKRRLVRQVGPGGSRGGKPRMLLALSDHHQFIGVHVGGSTIAASRLTLSGRTVQSVDDVPHHGSDVVAAVGAAVRRLSGPRDGVVTSVGVALPGIIDGDGVIREAVNYGWRMVPFARRLSAGCGGASVHVVNDANAVALSEFALSSQPAATVALVWIGTGIGAGIVLDGRLYTGPEFRAGEIGHVDTGLSLRCRCGRVGCLETVSSLPSMVGDASGDVIARYLDGDDDAAVRGLRERVGRAARELARLLSLLAASLDVTEFVVGGPVAGHPLGPPLLRAVNDTLAVRPMPGFPAVRLRFSTLGERSPVLGAAAHAIRQELGVMLTMPAGAGSHTTTTGTP</sequence>
<accession>A0A3N1GES8</accession>
<dbReference type="InterPro" id="IPR036388">
    <property type="entry name" value="WH-like_DNA-bd_sf"/>
</dbReference>
<keyword evidence="3" id="KW-0418">Kinase</keyword>
<dbReference type="Pfam" id="PF09339">
    <property type="entry name" value="HTH_IclR"/>
    <property type="match status" value="1"/>
</dbReference>
<evidence type="ECO:0000313" key="4">
    <source>
        <dbReference type="Proteomes" id="UP000271683"/>
    </source>
</evidence>
<dbReference type="AlphaFoldDB" id="A0A3N1GES8"/>
<evidence type="ECO:0000259" key="2">
    <source>
        <dbReference type="Pfam" id="PF09339"/>
    </source>
</evidence>
<dbReference type="SUPFAM" id="SSF53067">
    <property type="entry name" value="Actin-like ATPase domain"/>
    <property type="match status" value="1"/>
</dbReference>
<dbReference type="PROSITE" id="PS01125">
    <property type="entry name" value="ROK"/>
    <property type="match status" value="1"/>
</dbReference>
<dbReference type="Proteomes" id="UP000271683">
    <property type="component" value="Unassembled WGS sequence"/>
</dbReference>
<dbReference type="SUPFAM" id="SSF46785">
    <property type="entry name" value="Winged helix' DNA-binding domain"/>
    <property type="match status" value="1"/>
</dbReference>
<proteinExistence type="inferred from homology"/>
<dbReference type="Pfam" id="PF00480">
    <property type="entry name" value="ROK"/>
    <property type="match status" value="1"/>
</dbReference>
<dbReference type="GO" id="GO:0003677">
    <property type="term" value="F:DNA binding"/>
    <property type="evidence" value="ECO:0007669"/>
    <property type="project" value="InterPro"/>
</dbReference>
<comment type="caution">
    <text evidence="3">The sequence shown here is derived from an EMBL/GenBank/DDBJ whole genome shotgun (WGS) entry which is preliminary data.</text>
</comment>
<dbReference type="RefSeq" id="WP_170047668.1">
    <property type="nucleotide sequence ID" value="NZ_RJKL01000001.1"/>
</dbReference>
<dbReference type="InterPro" id="IPR036390">
    <property type="entry name" value="WH_DNA-bd_sf"/>
</dbReference>
<dbReference type="GO" id="GO:0016301">
    <property type="term" value="F:kinase activity"/>
    <property type="evidence" value="ECO:0007669"/>
    <property type="project" value="UniProtKB-KW"/>
</dbReference>
<dbReference type="PANTHER" id="PTHR18964:SF149">
    <property type="entry name" value="BIFUNCTIONAL UDP-N-ACETYLGLUCOSAMINE 2-EPIMERASE_N-ACETYLMANNOSAMINE KINASE"/>
    <property type="match status" value="1"/>
</dbReference>
<dbReference type="GO" id="GO:0006355">
    <property type="term" value="P:regulation of DNA-templated transcription"/>
    <property type="evidence" value="ECO:0007669"/>
    <property type="project" value="InterPro"/>
</dbReference>
<dbReference type="EMBL" id="RJKL01000001">
    <property type="protein sequence ID" value="ROP28656.1"/>
    <property type="molecule type" value="Genomic_DNA"/>
</dbReference>
<dbReference type="InterPro" id="IPR000600">
    <property type="entry name" value="ROK"/>
</dbReference>
<comment type="similarity">
    <text evidence="1">Belongs to the ROK (NagC/XylR) family.</text>
</comment>
<dbReference type="InterPro" id="IPR049874">
    <property type="entry name" value="ROK_cs"/>
</dbReference>